<dbReference type="InterPro" id="IPR024610">
    <property type="entry name" value="ING_N_histone-binding"/>
</dbReference>
<dbReference type="OrthoDB" id="5411773at2759"/>
<reference evidence="4" key="1">
    <citation type="submission" date="2017-03" db="EMBL/GenBank/DDBJ databases">
        <title>Genomes of endolithic fungi from Antarctica.</title>
        <authorList>
            <person name="Coleine C."/>
            <person name="Masonjones S."/>
            <person name="Stajich J.E."/>
        </authorList>
    </citation>
    <scope>NUCLEOTIDE SEQUENCE [LARGE SCALE GENOMIC DNA]</scope>
    <source>
        <strain evidence="4">CCFEE 5527</strain>
    </source>
</reference>
<dbReference type="GO" id="GO:0000785">
    <property type="term" value="C:chromatin"/>
    <property type="evidence" value="ECO:0007669"/>
    <property type="project" value="UniProtKB-ARBA"/>
</dbReference>
<evidence type="ECO:0000259" key="2">
    <source>
        <dbReference type="SMART" id="SM01408"/>
    </source>
</evidence>
<feature type="compositionally biased region" description="Basic and acidic residues" evidence="1">
    <location>
        <begin position="646"/>
        <end position="656"/>
    </location>
</feature>
<dbReference type="SMART" id="SM01408">
    <property type="entry name" value="ING"/>
    <property type="match status" value="1"/>
</dbReference>
<feature type="compositionally biased region" description="Polar residues" evidence="1">
    <location>
        <begin position="556"/>
        <end position="565"/>
    </location>
</feature>
<dbReference type="EMBL" id="NAJO01000033">
    <property type="protein sequence ID" value="OQO00805.1"/>
    <property type="molecule type" value="Genomic_DNA"/>
</dbReference>
<evidence type="ECO:0000313" key="4">
    <source>
        <dbReference type="Proteomes" id="UP000192596"/>
    </source>
</evidence>
<feature type="domain" description="Inhibitor of growth protein N-terminal histone-binding" evidence="2">
    <location>
        <begin position="26"/>
        <end position="129"/>
    </location>
</feature>
<name>A0A1V8SNS1_9PEZI</name>
<feature type="region of interest" description="Disordered" evidence="1">
    <location>
        <begin position="437"/>
        <end position="656"/>
    </location>
</feature>
<dbReference type="AlphaFoldDB" id="A0A1V8SNS1"/>
<gene>
    <name evidence="3" type="ORF">B0A48_13492</name>
</gene>
<evidence type="ECO:0000313" key="3">
    <source>
        <dbReference type="EMBL" id="OQO00805.1"/>
    </source>
</evidence>
<comment type="caution">
    <text evidence="3">The sequence shown here is derived from an EMBL/GenBank/DDBJ whole genome shotgun (WGS) entry which is preliminary data.</text>
</comment>
<protein>
    <recommendedName>
        <fullName evidence="2">Inhibitor of growth protein N-terminal histone-binding domain-containing protein</fullName>
    </recommendedName>
</protein>
<proteinExistence type="predicted"/>
<organism evidence="3 4">
    <name type="scientific">Cryoendolithus antarcticus</name>
    <dbReference type="NCBI Taxonomy" id="1507870"/>
    <lineage>
        <taxon>Eukaryota</taxon>
        <taxon>Fungi</taxon>
        <taxon>Dikarya</taxon>
        <taxon>Ascomycota</taxon>
        <taxon>Pezizomycotina</taxon>
        <taxon>Dothideomycetes</taxon>
        <taxon>Dothideomycetidae</taxon>
        <taxon>Cladosporiales</taxon>
        <taxon>Cladosporiaceae</taxon>
        <taxon>Cryoendolithus</taxon>
    </lineage>
</organism>
<feature type="compositionally biased region" description="Low complexity" evidence="1">
    <location>
        <begin position="522"/>
        <end position="535"/>
    </location>
</feature>
<evidence type="ECO:0000256" key="1">
    <source>
        <dbReference type="SAM" id="MobiDB-lite"/>
    </source>
</evidence>
<dbReference type="Proteomes" id="UP000192596">
    <property type="component" value="Unassembled WGS sequence"/>
</dbReference>
<dbReference type="InParanoid" id="A0A1V8SNS1"/>
<accession>A0A1V8SNS1</accession>
<dbReference type="STRING" id="1507870.A0A1V8SNS1"/>
<keyword evidence="4" id="KW-1185">Reference proteome</keyword>
<sequence>MGAVTISDDFRSISKQPPTDPDIHATLSDYLTYTEHFPSHLTRALKLIAEQRRVAEAKIASIHADTTSYALLPTLPKDTRPDPVLLRRNISYALEDAERACRMRVAEAQRLEEMALRESKRLDIVLTKLKAQPMPPSRDPTPEQQERTALTSPNLKREGVIGVGTRSADVLAEEVRPARRLDKAASKLRGRKVMVPGEVLPPPDPNALIETMSDWTSPRRSPIIEEPPPKQRSLKPASARPRSRTPRPPKPTQSTEDATAEKLQRTPKPRGPRQPGQPGTNAHSQLAGISTTNALLALKPPPDEAVNGSRWLPWNSLTEWEMARLRKRMKKNAIWIPSKTMVRRELKTLGRGVAGRDAAKVAAAEGGPDFVDENGEPDPTKVEVSGEDQATMNAMLGPAVYTEGDDDADAELINRGMRLNEAKKMKRARMLEEQQAAAAQLAAEGGDSVITDTKPPTAPETNKKRKRDITPAASSATALPLETPDPLSKPGPPLKKIRLAPFPTTSKVPLAPAGPVPRSSNRRAATPPAQPRRPTLILKASKAVSEEPASRRTSLRRNSITSLPSPNRAALAAAAKSHPSRRSRRPAPGVVAPTDTESAKVGYSRRLSAPRKGALKAATTAPVVPEIEEEFIDPDEPRSGIVRTDLPIERPVEDEG</sequence>
<feature type="region of interest" description="Disordered" evidence="1">
    <location>
        <begin position="195"/>
        <end position="284"/>
    </location>
</feature>
<feature type="region of interest" description="Disordered" evidence="1">
    <location>
        <begin position="131"/>
        <end position="151"/>
    </location>
</feature>